<evidence type="ECO:0000313" key="2">
    <source>
        <dbReference type="EMBL" id="MEW9264728.1"/>
    </source>
</evidence>
<dbReference type="EMBL" id="JBFNQN010000005">
    <property type="protein sequence ID" value="MEW9264728.1"/>
    <property type="molecule type" value="Genomic_DNA"/>
</dbReference>
<keyword evidence="3" id="KW-1185">Reference proteome</keyword>
<protein>
    <recommendedName>
        <fullName evidence="4">Nucleotide exchange factor GrpE</fullName>
    </recommendedName>
</protein>
<dbReference type="Proteomes" id="UP001555826">
    <property type="component" value="Unassembled WGS sequence"/>
</dbReference>
<feature type="compositionally biased region" description="Basic and acidic residues" evidence="1">
    <location>
        <begin position="43"/>
        <end position="54"/>
    </location>
</feature>
<comment type="caution">
    <text evidence="2">The sequence shown here is derived from an EMBL/GenBank/DDBJ whole genome shotgun (WGS) entry which is preliminary data.</text>
</comment>
<feature type="region of interest" description="Disordered" evidence="1">
    <location>
        <begin position="1"/>
        <end position="63"/>
    </location>
</feature>
<name>A0ABV3P5P8_9ACTN</name>
<proteinExistence type="predicted"/>
<dbReference type="RefSeq" id="WP_367637520.1">
    <property type="nucleotide sequence ID" value="NZ_JBFNQN010000005.1"/>
</dbReference>
<feature type="compositionally biased region" description="Basic and acidic residues" evidence="1">
    <location>
        <begin position="22"/>
        <end position="35"/>
    </location>
</feature>
<evidence type="ECO:0008006" key="4">
    <source>
        <dbReference type="Google" id="ProtNLM"/>
    </source>
</evidence>
<evidence type="ECO:0000313" key="3">
    <source>
        <dbReference type="Proteomes" id="UP001555826"/>
    </source>
</evidence>
<accession>A0ABV3P5P8</accession>
<reference evidence="2 3" key="1">
    <citation type="submission" date="2024-07" db="EMBL/GenBank/DDBJ databases">
        <authorList>
            <person name="Thanompreechachai J."/>
            <person name="Duangmal K."/>
        </authorList>
    </citation>
    <scope>NUCLEOTIDE SEQUENCE [LARGE SCALE GENOMIC DNA]</scope>
    <source>
        <strain evidence="2 3">KCTC 19886</strain>
    </source>
</reference>
<gene>
    <name evidence="2" type="ORF">AB1207_08210</name>
</gene>
<sequence length="63" mass="6618">MSEQTGSTDEAGGQDGPASAVEHLENSKRLAEEAHQGWQDLPAAHEADDARHPGEQGQQAPAD</sequence>
<organism evidence="2 3">
    <name type="scientific">Kineococcus endophyticus</name>
    <dbReference type="NCBI Taxonomy" id="1181883"/>
    <lineage>
        <taxon>Bacteria</taxon>
        <taxon>Bacillati</taxon>
        <taxon>Actinomycetota</taxon>
        <taxon>Actinomycetes</taxon>
        <taxon>Kineosporiales</taxon>
        <taxon>Kineosporiaceae</taxon>
        <taxon>Kineococcus</taxon>
    </lineage>
</organism>
<evidence type="ECO:0000256" key="1">
    <source>
        <dbReference type="SAM" id="MobiDB-lite"/>
    </source>
</evidence>